<accession>A0ABY9YRQ4</accession>
<organism evidence="1 2">
    <name type="scientific">Stenotrophomonas oahuensis</name>
    <dbReference type="NCBI Taxonomy" id="3003271"/>
    <lineage>
        <taxon>Bacteria</taxon>
        <taxon>Pseudomonadati</taxon>
        <taxon>Pseudomonadota</taxon>
        <taxon>Gammaproteobacteria</taxon>
        <taxon>Lysobacterales</taxon>
        <taxon>Lysobacteraceae</taxon>
        <taxon>Stenotrophomonas</taxon>
    </lineage>
</organism>
<dbReference type="Gene3D" id="3.30.1150.10">
    <property type="match status" value="1"/>
</dbReference>
<reference evidence="1 2" key="1">
    <citation type="submission" date="2022-12" db="EMBL/GenBank/DDBJ databases">
        <title>Two new species, Stenotrophomonas aracearum and Stenotrophomonas oahuensis, isolated from Anthurium (Araceae family) in Hawaii.</title>
        <authorList>
            <person name="Chunag S.C."/>
            <person name="Dobhal S."/>
            <person name="Alvarez A."/>
            <person name="Arif M."/>
        </authorList>
    </citation>
    <scope>NUCLEOTIDE SEQUENCE [LARGE SCALE GENOMIC DNA]</scope>
    <source>
        <strain evidence="1 2">A5586</strain>
    </source>
</reference>
<name>A0ABY9YRQ4_9GAMM</name>
<dbReference type="Proteomes" id="UP001302072">
    <property type="component" value="Chromosome"/>
</dbReference>
<evidence type="ECO:0000313" key="2">
    <source>
        <dbReference type="Proteomes" id="UP001302072"/>
    </source>
</evidence>
<dbReference type="RefSeq" id="WP_311192425.1">
    <property type="nucleotide sequence ID" value="NZ_CP115541.1"/>
</dbReference>
<evidence type="ECO:0008006" key="3">
    <source>
        <dbReference type="Google" id="ProtNLM"/>
    </source>
</evidence>
<protein>
    <recommendedName>
        <fullName evidence="3">Lipoprotein</fullName>
    </recommendedName>
</protein>
<sequence>MRWGGLLAALLFTGCASQPSITTVDTRSENVDHRRLVAAAPGGESGAVTAYELGATEGYRMPQLYGGPQPVLGERDPRRELAPTQVCLQVVVNAEGRVERSVLLNDRPECQAGAAAENTVLVQAAQEAVAQWRFTPAAVCHFAAGQVPEDRGDCRDAARVEPVAVSLLYAFTFEIVKGQQIVRQH</sequence>
<gene>
    <name evidence="1" type="ORF">PDM29_03030</name>
</gene>
<dbReference type="EMBL" id="CP115541">
    <property type="protein sequence ID" value="WNH53266.1"/>
    <property type="molecule type" value="Genomic_DNA"/>
</dbReference>
<keyword evidence="2" id="KW-1185">Reference proteome</keyword>
<dbReference type="PROSITE" id="PS51257">
    <property type="entry name" value="PROKAR_LIPOPROTEIN"/>
    <property type="match status" value="1"/>
</dbReference>
<proteinExistence type="predicted"/>
<evidence type="ECO:0000313" key="1">
    <source>
        <dbReference type="EMBL" id="WNH53266.1"/>
    </source>
</evidence>